<gene>
    <name evidence="4" type="ORF">SIMMY50_119</name>
</gene>
<keyword evidence="4" id="KW-0378">Hydrolase</keyword>
<dbReference type="InterPro" id="IPR027417">
    <property type="entry name" value="P-loop_NTPase"/>
</dbReference>
<protein>
    <submittedName>
        <fullName evidence="4">Putative ATP-dependent protease ATPase subunit HslU</fullName>
    </submittedName>
</protein>
<dbReference type="PANTHER" id="PTHR48102:SF3">
    <property type="entry name" value="ATP-DEPENDENT PROTEASE ATPASE SUBUNIT HSLU"/>
    <property type="match status" value="1"/>
</dbReference>
<dbReference type="GO" id="GO:0016887">
    <property type="term" value="F:ATP hydrolysis activity"/>
    <property type="evidence" value="ECO:0007669"/>
    <property type="project" value="InterPro"/>
</dbReference>
<dbReference type="GO" id="GO:0051603">
    <property type="term" value="P:proteolysis involved in protein catabolic process"/>
    <property type="evidence" value="ECO:0007669"/>
    <property type="project" value="TreeGrafter"/>
</dbReference>
<evidence type="ECO:0000256" key="1">
    <source>
        <dbReference type="ARBA" id="ARBA00022741"/>
    </source>
</evidence>
<sequence>MSSLTTNEVVEHLDQYVIGQVNAKRAIALAYRERSLKAENSGEGWRYITPSNIMMVGPSGSGKTELAKQLADMTNSPFVKCEITEFTQVGYYGRDVKTILTDLLKEAIRIAPEIWRKENKPKLSKANRDLLALMLKDPETLDAFAKALNITADKCTVPFVEEKLLNGTTLRKLNVRYGWRANPLLAAIDKRADKPEKGEEEPPMEDAAAWTQWYVRTKMNFSKLGYSGTEDSLVKEAARVLEAIPIKDKMEPVLIEVIGETLNEKRKKIIAARGASQPKLIRLLLDEKDYKALCRKLLETMGSRLWMKLDTIIDIGDALNQSKNPPPDFIVKLVEERGIVFIDEFDKIFLDSRGENVGNMGVVRDLMPYLDGVVTEVSTVNERERGGGLFGERNEKYIINTANILWIASGAFHLAKVSDVPAEILGRLPVHVKLNRLTADDLEKVLIKPHGSIIAGVTLLMSAEGAEFVIDAAAIRAIADLAYECNTVGEDTGARRLKGVCFELFRDMLYGASNLLPDQKKVHFTAEQVMAERERILATVERRKEKPKETDPAQRFAKAMKELGTLVNN</sequence>
<dbReference type="Proteomes" id="UP000222975">
    <property type="component" value="Segment"/>
</dbReference>
<name>A0A173GD18_9CAUD</name>
<dbReference type="SUPFAM" id="SSF52540">
    <property type="entry name" value="P-loop containing nucleoside triphosphate hydrolases"/>
    <property type="match status" value="1"/>
</dbReference>
<dbReference type="InterPro" id="IPR003959">
    <property type="entry name" value="ATPase_AAA_core"/>
</dbReference>
<evidence type="ECO:0000313" key="5">
    <source>
        <dbReference type="Proteomes" id="UP000222975"/>
    </source>
</evidence>
<reference evidence="5" key="1">
    <citation type="submission" date="2016-03" db="EMBL/GenBank/DDBJ databases">
        <authorList>
            <person name="Sharma R."/>
            <person name="Simister A.R."/>
            <person name="Berg J.A."/>
            <person name="Jensen G.L."/>
            <person name="Keele B.R."/>
            <person name="Ward M.E.H."/>
            <person name="Breakwell D.P."/>
            <person name="Hope S."/>
            <person name="Grose J.H."/>
        </authorList>
    </citation>
    <scope>NUCLEOTIDE SEQUENCE [LARGE SCALE GENOMIC DNA]</scope>
</reference>
<dbReference type="EMBL" id="KU886223">
    <property type="protein sequence ID" value="ANH51581.1"/>
    <property type="molecule type" value="Genomic_DNA"/>
</dbReference>
<organism evidence="4 5">
    <name type="scientific">Erwinia phage vB_EamM_Simmy50</name>
    <dbReference type="NCBI Taxonomy" id="1815988"/>
    <lineage>
        <taxon>Viruses</taxon>
        <taxon>Duplodnaviria</taxon>
        <taxon>Heunggongvirae</taxon>
        <taxon>Uroviricota</taxon>
        <taxon>Caudoviricetes</taxon>
        <taxon>Chimalliviridae</taxon>
        <taxon>Agricanvirus</taxon>
        <taxon>Agricanvirus simmy50</taxon>
    </lineage>
</organism>
<accession>A0A173GD18</accession>
<dbReference type="SMART" id="SM01086">
    <property type="entry name" value="ClpB_D2-small"/>
    <property type="match status" value="1"/>
</dbReference>
<keyword evidence="1" id="KW-0547">Nucleotide-binding</keyword>
<dbReference type="Pfam" id="PF00004">
    <property type="entry name" value="AAA"/>
    <property type="match status" value="1"/>
</dbReference>
<dbReference type="InterPro" id="IPR019489">
    <property type="entry name" value="Clp_ATPase_C"/>
</dbReference>
<keyword evidence="2" id="KW-0067">ATP-binding</keyword>
<dbReference type="Gene3D" id="3.40.50.300">
    <property type="entry name" value="P-loop containing nucleotide triphosphate hydrolases"/>
    <property type="match status" value="2"/>
</dbReference>
<keyword evidence="5" id="KW-1185">Reference proteome</keyword>
<dbReference type="InterPro" id="IPR050052">
    <property type="entry name" value="ATP-dep_Clp_protease_ClpX"/>
</dbReference>
<keyword evidence="4" id="KW-0645">Protease</keyword>
<evidence type="ECO:0000256" key="2">
    <source>
        <dbReference type="ARBA" id="ARBA00022840"/>
    </source>
</evidence>
<dbReference type="Pfam" id="PF07724">
    <property type="entry name" value="AAA_2"/>
    <property type="match status" value="1"/>
</dbReference>
<proteinExistence type="predicted"/>
<dbReference type="GO" id="GO:0005524">
    <property type="term" value="F:ATP binding"/>
    <property type="evidence" value="ECO:0007669"/>
    <property type="project" value="UniProtKB-KW"/>
</dbReference>
<evidence type="ECO:0000259" key="3">
    <source>
        <dbReference type="SMART" id="SM01086"/>
    </source>
</evidence>
<dbReference type="GO" id="GO:0008233">
    <property type="term" value="F:peptidase activity"/>
    <property type="evidence" value="ECO:0007669"/>
    <property type="project" value="UniProtKB-KW"/>
</dbReference>
<dbReference type="PANTHER" id="PTHR48102">
    <property type="entry name" value="ATP-DEPENDENT CLP PROTEASE ATP-BINDING SUBUNIT CLPX-LIKE, MITOCHONDRIAL-RELATED"/>
    <property type="match status" value="1"/>
</dbReference>
<feature type="domain" description="Clp ATPase C-terminal" evidence="3">
    <location>
        <begin position="437"/>
        <end position="530"/>
    </location>
</feature>
<evidence type="ECO:0000313" key="4">
    <source>
        <dbReference type="EMBL" id="ANH51581.1"/>
    </source>
</evidence>
<dbReference type="Gene3D" id="1.10.8.60">
    <property type="match status" value="1"/>
</dbReference>